<dbReference type="RefSeq" id="YP_002261485.1">
    <property type="nucleotide sequence ID" value="NC_011310.1"/>
</dbReference>
<evidence type="ECO:0000313" key="2">
    <source>
        <dbReference type="Proteomes" id="UP000128324"/>
    </source>
</evidence>
<dbReference type="KEGG" id="vg:6964602"/>
<dbReference type="Proteomes" id="UP000128324">
    <property type="component" value="Segment"/>
</dbReference>
<evidence type="ECO:0000313" key="1">
    <source>
        <dbReference type="EMBL" id="ACI16485.1"/>
    </source>
</evidence>
<dbReference type="EMBL" id="FJ188392">
    <property type="protein sequence ID" value="ACI16485.1"/>
    <property type="molecule type" value="Genomic_DNA"/>
</dbReference>
<organism evidence="1 2">
    <name type="scientific">Myotis polyomavirus VM-2008</name>
    <dbReference type="NCBI Taxonomy" id="563775"/>
    <lineage>
        <taxon>Viruses</taxon>
        <taxon>Monodnaviria</taxon>
        <taxon>Shotokuvirae</taxon>
        <taxon>Cossaviricota</taxon>
        <taxon>Papovaviricetes</taxon>
        <taxon>Sepolyvirales</taxon>
        <taxon>Polyomaviridae</taxon>
        <taxon>Betapolyomavirus</taxon>
        <taxon>Betapolyomavirus myolucifugus</taxon>
    </lineage>
</organism>
<protein>
    <submittedName>
        <fullName evidence="1">Putative agnoprotein</fullName>
    </submittedName>
</protein>
<accession>B6DZZ8</accession>
<proteinExistence type="predicted"/>
<reference evidence="1 2" key="1">
    <citation type="journal article" date="2009" name="J. Gen. Virol.">
        <title>Detection of polyoma and corona viruses in bats of Canada.</title>
        <authorList>
            <person name="Misra V."/>
            <person name="Dumonceaux T."/>
            <person name="Dubois J."/>
            <person name="Willis C."/>
            <person name="Nadin-Davis S."/>
            <person name="Severini A."/>
            <person name="Wandeler A."/>
            <person name="Lindsay R."/>
            <person name="Artsob H."/>
        </authorList>
    </citation>
    <scope>NUCLEOTIDE SEQUENCE [LARGE SCALE GENOMIC DNA]</scope>
    <source>
        <strain evidence="1">14</strain>
    </source>
</reference>
<name>B6DZZ8_9POLY</name>
<dbReference type="GeneID" id="6964602"/>
<keyword evidence="2" id="KW-1185">Reference proteome</keyword>
<sequence length="30" mass="3689">MRGRSSWYRRWKDLLKIFVNLNKRSGAPPR</sequence>